<evidence type="ECO:0000259" key="1">
    <source>
        <dbReference type="PROSITE" id="PS50943"/>
    </source>
</evidence>
<dbReference type="InterPro" id="IPR001387">
    <property type="entry name" value="Cro/C1-type_HTH"/>
</dbReference>
<dbReference type="AlphaFoldDB" id="A0A379PKX2"/>
<gene>
    <name evidence="2" type="ORF">NCTC10692_04719</name>
</gene>
<dbReference type="Proteomes" id="UP000255303">
    <property type="component" value="Unassembled WGS sequence"/>
</dbReference>
<organism evidence="2 3">
    <name type="scientific">Ectopseudomonas oleovorans</name>
    <name type="common">Pseudomonas oleovorans</name>
    <dbReference type="NCBI Taxonomy" id="301"/>
    <lineage>
        <taxon>Bacteria</taxon>
        <taxon>Pseudomonadati</taxon>
        <taxon>Pseudomonadota</taxon>
        <taxon>Gammaproteobacteria</taxon>
        <taxon>Pseudomonadales</taxon>
        <taxon>Pseudomonadaceae</taxon>
        <taxon>Ectopseudomonas</taxon>
    </lineage>
</organism>
<dbReference type="Gene3D" id="1.10.260.40">
    <property type="entry name" value="lambda repressor-like DNA-binding domains"/>
    <property type="match status" value="1"/>
</dbReference>
<name>A0A379PKX2_ECTOL</name>
<dbReference type="EMBL" id="UGUV01000003">
    <property type="protein sequence ID" value="SUE72563.1"/>
    <property type="molecule type" value="Genomic_DNA"/>
</dbReference>
<dbReference type="CDD" id="cd00093">
    <property type="entry name" value="HTH_XRE"/>
    <property type="match status" value="1"/>
</dbReference>
<dbReference type="InterPro" id="IPR010982">
    <property type="entry name" value="Lambda_DNA-bd_dom_sf"/>
</dbReference>
<sequence>MRFHTLRVDGMPDVSPIIREQEGIRLRAAYRRIKLRKRITQADLAIACGWQSASTFNRLLSGKITLTGEVLTKLCGLLEVLPSDISPRLAESVDAIAEHLVARLLPVSYVNSVTRGSWGEPFLTTQRIIHFTSDSNAFALAFEAAAAPAGLEGWVLVVEPAGKPMPGDFVVLRHGAGKYSYGRIGQPQPDGACPVEVVGRGVILARPKQCMLVATLVRQRALQESRACAENLNQQFSR</sequence>
<dbReference type="GO" id="GO:0003677">
    <property type="term" value="F:DNA binding"/>
    <property type="evidence" value="ECO:0007669"/>
    <property type="project" value="InterPro"/>
</dbReference>
<reference evidence="2 3" key="1">
    <citation type="submission" date="2018-06" db="EMBL/GenBank/DDBJ databases">
        <authorList>
            <consortium name="Pathogen Informatics"/>
            <person name="Doyle S."/>
        </authorList>
    </citation>
    <scope>NUCLEOTIDE SEQUENCE [LARGE SCALE GENOMIC DNA]</scope>
    <source>
        <strain evidence="2 3">NCTC10692</strain>
    </source>
</reference>
<evidence type="ECO:0000313" key="3">
    <source>
        <dbReference type="Proteomes" id="UP000255303"/>
    </source>
</evidence>
<proteinExistence type="predicted"/>
<accession>A0A379PKX2</accession>
<protein>
    <submittedName>
        <fullName evidence="2">Cro/CI family transcriptional regulator</fullName>
    </submittedName>
</protein>
<dbReference type="PROSITE" id="PS50943">
    <property type="entry name" value="HTH_CROC1"/>
    <property type="match status" value="1"/>
</dbReference>
<feature type="domain" description="HTH cro/C1-type" evidence="1">
    <location>
        <begin position="31"/>
        <end position="85"/>
    </location>
</feature>
<dbReference type="SUPFAM" id="SSF47413">
    <property type="entry name" value="lambda repressor-like DNA-binding domains"/>
    <property type="match status" value="1"/>
</dbReference>
<evidence type="ECO:0000313" key="2">
    <source>
        <dbReference type="EMBL" id="SUE72563.1"/>
    </source>
</evidence>
<dbReference type="Pfam" id="PF13443">
    <property type="entry name" value="HTH_26"/>
    <property type="match status" value="1"/>
</dbReference>